<comment type="caution">
    <text evidence="2">The sequence shown here is derived from an EMBL/GenBank/DDBJ whole genome shotgun (WGS) entry which is preliminary data.</text>
</comment>
<keyword evidence="3" id="KW-1185">Reference proteome</keyword>
<evidence type="ECO:0000313" key="2">
    <source>
        <dbReference type="EMBL" id="GES36509.1"/>
    </source>
</evidence>
<gene>
    <name evidence="2" type="ORF">RAJCM14343_1761</name>
</gene>
<proteinExistence type="predicted"/>
<reference evidence="2 3" key="1">
    <citation type="journal article" date="2018" name="Biodegradation">
        <title>1,4-Dioxane degradation characteristics of Rhodococcus aetherivorans JCM 14343.</title>
        <authorList>
            <person name="Inoue D."/>
            <person name="Tsunoda T."/>
            <person name="Yamamoto N."/>
            <person name="Ike M."/>
            <person name="Sei K."/>
        </authorList>
    </citation>
    <scope>NUCLEOTIDE SEQUENCE [LARGE SCALE GENOMIC DNA]</scope>
    <source>
        <strain evidence="2 3">JCM 14343</strain>
    </source>
</reference>
<evidence type="ECO:0000313" key="3">
    <source>
        <dbReference type="Proteomes" id="UP000325466"/>
    </source>
</evidence>
<dbReference type="EMBL" id="BLAH01000068">
    <property type="protein sequence ID" value="GES36509.1"/>
    <property type="molecule type" value="Genomic_DNA"/>
</dbReference>
<sequence length="214" mass="23734">MSIPPGTAGPFPQTPENAPNDKAGILARTVAAIAVGEIDRARQILRTEYPFTPVTKAARRYTERQSLRIFYRDGFLDRYSGGRLVHPGALRALSLLVPAEFPFDPHWATSQSHFAFWELFPTIDHLVPVARGGSDVAANWVSTSMLHNSAKAHWTLDELGWTLAPPGDHACWDGLAGWFVDHLRAHRELLADAYLARWFRATVDVRAELVGTPG</sequence>
<organism evidence="2 3">
    <name type="scientific">Rhodococcus aetherivorans</name>
    <dbReference type="NCBI Taxonomy" id="191292"/>
    <lineage>
        <taxon>Bacteria</taxon>
        <taxon>Bacillati</taxon>
        <taxon>Actinomycetota</taxon>
        <taxon>Actinomycetes</taxon>
        <taxon>Mycobacteriales</taxon>
        <taxon>Nocardiaceae</taxon>
        <taxon>Rhodococcus</taxon>
    </lineage>
</organism>
<name>A0ABQ0YJ49_9NOCA</name>
<evidence type="ECO:0008006" key="4">
    <source>
        <dbReference type="Google" id="ProtNLM"/>
    </source>
</evidence>
<protein>
    <recommendedName>
        <fullName evidence="4">HNH endonuclease</fullName>
    </recommendedName>
</protein>
<evidence type="ECO:0000256" key="1">
    <source>
        <dbReference type="SAM" id="MobiDB-lite"/>
    </source>
</evidence>
<dbReference type="Proteomes" id="UP000325466">
    <property type="component" value="Unassembled WGS sequence"/>
</dbReference>
<dbReference type="RefSeq" id="WP_029546869.1">
    <property type="nucleotide sequence ID" value="NZ_BAAAYP010000068.1"/>
</dbReference>
<accession>A0ABQ0YJ49</accession>
<feature type="region of interest" description="Disordered" evidence="1">
    <location>
        <begin position="1"/>
        <end position="20"/>
    </location>
</feature>